<organism evidence="2 3">
    <name type="scientific">Protea cynaroides</name>
    <dbReference type="NCBI Taxonomy" id="273540"/>
    <lineage>
        <taxon>Eukaryota</taxon>
        <taxon>Viridiplantae</taxon>
        <taxon>Streptophyta</taxon>
        <taxon>Embryophyta</taxon>
        <taxon>Tracheophyta</taxon>
        <taxon>Spermatophyta</taxon>
        <taxon>Magnoliopsida</taxon>
        <taxon>Proteales</taxon>
        <taxon>Proteaceae</taxon>
        <taxon>Protea</taxon>
    </lineage>
</organism>
<keyword evidence="1" id="KW-0472">Membrane</keyword>
<keyword evidence="1" id="KW-0812">Transmembrane</keyword>
<dbReference type="PANTHER" id="PTHR34741">
    <property type="entry name" value="IMAP FAMILY MEMBER 1, PUTATIVE-RELATED"/>
    <property type="match status" value="1"/>
</dbReference>
<evidence type="ECO:0000313" key="2">
    <source>
        <dbReference type="EMBL" id="KAJ4962109.1"/>
    </source>
</evidence>
<dbReference type="OrthoDB" id="1745749at2759"/>
<reference evidence="2" key="1">
    <citation type="journal article" date="2023" name="Plant J.">
        <title>The genome of the king protea, Protea cynaroides.</title>
        <authorList>
            <person name="Chang J."/>
            <person name="Duong T.A."/>
            <person name="Schoeman C."/>
            <person name="Ma X."/>
            <person name="Roodt D."/>
            <person name="Barker N."/>
            <person name="Li Z."/>
            <person name="Van de Peer Y."/>
            <person name="Mizrachi E."/>
        </authorList>
    </citation>
    <scope>NUCLEOTIDE SEQUENCE</scope>
    <source>
        <tissue evidence="2">Young leaves</tissue>
    </source>
</reference>
<evidence type="ECO:0000313" key="3">
    <source>
        <dbReference type="Proteomes" id="UP001141806"/>
    </source>
</evidence>
<feature type="transmembrane region" description="Helical" evidence="1">
    <location>
        <begin position="127"/>
        <end position="152"/>
    </location>
</feature>
<keyword evidence="1" id="KW-1133">Transmembrane helix</keyword>
<feature type="transmembrane region" description="Helical" evidence="1">
    <location>
        <begin position="100"/>
        <end position="120"/>
    </location>
</feature>
<evidence type="ECO:0008006" key="4">
    <source>
        <dbReference type="Google" id="ProtNLM"/>
    </source>
</evidence>
<dbReference type="Proteomes" id="UP001141806">
    <property type="component" value="Unassembled WGS sequence"/>
</dbReference>
<gene>
    <name evidence="2" type="ORF">NE237_022019</name>
</gene>
<evidence type="ECO:0000256" key="1">
    <source>
        <dbReference type="SAM" id="Phobius"/>
    </source>
</evidence>
<feature type="transmembrane region" description="Helical" evidence="1">
    <location>
        <begin position="158"/>
        <end position="177"/>
    </location>
</feature>
<accession>A0A9Q0HED7</accession>
<sequence length="188" mass="20915">MEVMKRTKAFIASLSATHLYFFFKQPIPSPPRQPPPASSVAAADIDLEMMPLEETRSLHYSSTPVEVVDWGKTILEFCLMTSIALIPLSFQTHLHLSSSFNVFCILILLAFASSLTGILFRMKLPDAAAVLELIAIIFAVLAFFVAMVMLINPPGLKWVTWVICSFSLLSSLIYYCMNKLHSIGTSDH</sequence>
<protein>
    <recommendedName>
        <fullName evidence="4">Transmembrane protein</fullName>
    </recommendedName>
</protein>
<dbReference type="AlphaFoldDB" id="A0A9Q0HED7"/>
<name>A0A9Q0HED7_9MAGN</name>
<dbReference type="EMBL" id="JAMYWD010000009">
    <property type="protein sequence ID" value="KAJ4962109.1"/>
    <property type="molecule type" value="Genomic_DNA"/>
</dbReference>
<keyword evidence="3" id="KW-1185">Reference proteome</keyword>
<proteinExistence type="predicted"/>
<dbReference type="PANTHER" id="PTHR34741:SF2">
    <property type="entry name" value="VESICLE TRANSPORT PROTEIN"/>
    <property type="match status" value="1"/>
</dbReference>
<comment type="caution">
    <text evidence="2">The sequence shown here is derived from an EMBL/GenBank/DDBJ whole genome shotgun (WGS) entry which is preliminary data.</text>
</comment>